<evidence type="ECO:0000256" key="6">
    <source>
        <dbReference type="ARBA" id="ARBA00022777"/>
    </source>
</evidence>
<evidence type="ECO:0000313" key="14">
    <source>
        <dbReference type="Proteomes" id="UP000579812"/>
    </source>
</evidence>
<gene>
    <name evidence="13" type="ORF">G5714_022038</name>
</gene>
<dbReference type="InterPro" id="IPR011009">
    <property type="entry name" value="Kinase-like_dom_sf"/>
</dbReference>
<evidence type="ECO:0000256" key="5">
    <source>
        <dbReference type="ARBA" id="ARBA00022741"/>
    </source>
</evidence>
<feature type="compositionally biased region" description="Polar residues" evidence="11">
    <location>
        <begin position="46"/>
        <end position="56"/>
    </location>
</feature>
<dbReference type="PROSITE" id="PS00107">
    <property type="entry name" value="PROTEIN_KINASE_ATP"/>
    <property type="match status" value="1"/>
</dbReference>
<comment type="catalytic activity">
    <reaction evidence="9">
        <text>L-seryl-[protein] + ATP = O-phospho-L-seryl-[protein] + ADP + H(+)</text>
        <dbReference type="Rhea" id="RHEA:17989"/>
        <dbReference type="Rhea" id="RHEA-COMP:9863"/>
        <dbReference type="Rhea" id="RHEA-COMP:11604"/>
        <dbReference type="ChEBI" id="CHEBI:15378"/>
        <dbReference type="ChEBI" id="CHEBI:29999"/>
        <dbReference type="ChEBI" id="CHEBI:30616"/>
        <dbReference type="ChEBI" id="CHEBI:83421"/>
        <dbReference type="ChEBI" id="CHEBI:456216"/>
        <dbReference type="EC" id="2.7.11.1"/>
    </reaction>
</comment>
<name>A0A7J6BSQ6_9TELE</name>
<protein>
    <recommendedName>
        <fullName evidence="2">non-specific serine/threonine protein kinase</fullName>
        <ecNumber evidence="2">2.7.11.1</ecNumber>
    </recommendedName>
</protein>
<feature type="domain" description="Protein kinase" evidence="12">
    <location>
        <begin position="98"/>
        <end position="189"/>
    </location>
</feature>
<accession>A0A7J6BSQ6</accession>
<feature type="region of interest" description="Disordered" evidence="11">
    <location>
        <begin position="45"/>
        <end position="83"/>
    </location>
</feature>
<evidence type="ECO:0000313" key="13">
    <source>
        <dbReference type="EMBL" id="KAF4098030.1"/>
    </source>
</evidence>
<comment type="similarity">
    <text evidence="1">Belongs to the protein kinase superfamily. CAMK Ser/Thr protein kinase family. PIM subfamily.</text>
</comment>
<dbReference type="InterPro" id="IPR051138">
    <property type="entry name" value="PIM_Ser/Thr_kinase"/>
</dbReference>
<dbReference type="Proteomes" id="UP000579812">
    <property type="component" value="Unassembled WGS sequence"/>
</dbReference>
<dbReference type="EMBL" id="JAAMOB010000022">
    <property type="protein sequence ID" value="KAF4098030.1"/>
    <property type="molecule type" value="Genomic_DNA"/>
</dbReference>
<dbReference type="PROSITE" id="PS50011">
    <property type="entry name" value="PROTEIN_KINASE_DOM"/>
    <property type="match status" value="1"/>
</dbReference>
<feature type="binding site" evidence="10">
    <location>
        <position position="127"/>
    </location>
    <ligand>
        <name>ATP</name>
        <dbReference type="ChEBI" id="CHEBI:30616"/>
    </ligand>
</feature>
<reference evidence="13 14" key="1">
    <citation type="submission" date="2020-04" db="EMBL/GenBank/DDBJ databases">
        <title>Chromosome-level genome assembly of a cyprinid fish Onychostoma macrolepis by integration of Nanopore Sequencing, Bionano and Hi-C technology.</title>
        <authorList>
            <person name="Wang D."/>
        </authorList>
    </citation>
    <scope>NUCLEOTIDE SEQUENCE [LARGE SCALE GENOMIC DNA]</scope>
    <source>
        <strain evidence="13">SWU-2019</strain>
        <tissue evidence="13">Muscle</tissue>
    </source>
</reference>
<keyword evidence="7 10" id="KW-0067">ATP-binding</keyword>
<dbReference type="Gene3D" id="3.30.200.20">
    <property type="entry name" value="Phosphorylase Kinase, domain 1"/>
    <property type="match status" value="1"/>
</dbReference>
<keyword evidence="3" id="KW-0723">Serine/threonine-protein kinase</keyword>
<dbReference type="GO" id="GO:0005737">
    <property type="term" value="C:cytoplasm"/>
    <property type="evidence" value="ECO:0007669"/>
    <property type="project" value="TreeGrafter"/>
</dbReference>
<sequence length="189" mass="20885">MCTASESVPKGGVHETEAAAWLENIGFCDGFCQWIDEELSVDSLPADSQQPVQSTRASAAEAEAVSAQPTTEKSPTEPASAPGLPNWEPITEYLYSLYTLQDLIGKGSFGKVFKAIRKSDGQGVAIKRLCKWNNSCCLEIEILKASPNSWKSSVSIACRDLIGRCLKRNQAKRPTLEQILRHPWFKRRL</sequence>
<evidence type="ECO:0000256" key="1">
    <source>
        <dbReference type="ARBA" id="ARBA00005505"/>
    </source>
</evidence>
<evidence type="ECO:0000256" key="8">
    <source>
        <dbReference type="ARBA" id="ARBA00047899"/>
    </source>
</evidence>
<dbReference type="AlphaFoldDB" id="A0A7J6BSQ6"/>
<comment type="catalytic activity">
    <reaction evidence="8">
        <text>L-threonyl-[protein] + ATP = O-phospho-L-threonyl-[protein] + ADP + H(+)</text>
        <dbReference type="Rhea" id="RHEA:46608"/>
        <dbReference type="Rhea" id="RHEA-COMP:11060"/>
        <dbReference type="Rhea" id="RHEA-COMP:11605"/>
        <dbReference type="ChEBI" id="CHEBI:15378"/>
        <dbReference type="ChEBI" id="CHEBI:30013"/>
        <dbReference type="ChEBI" id="CHEBI:30616"/>
        <dbReference type="ChEBI" id="CHEBI:61977"/>
        <dbReference type="ChEBI" id="CHEBI:456216"/>
        <dbReference type="EC" id="2.7.11.1"/>
    </reaction>
</comment>
<evidence type="ECO:0000256" key="10">
    <source>
        <dbReference type="PROSITE-ProRule" id="PRU10141"/>
    </source>
</evidence>
<evidence type="ECO:0000256" key="9">
    <source>
        <dbReference type="ARBA" id="ARBA00048679"/>
    </source>
</evidence>
<proteinExistence type="inferred from homology"/>
<dbReference type="Gene3D" id="1.10.510.10">
    <property type="entry name" value="Transferase(Phosphotransferase) domain 1"/>
    <property type="match status" value="1"/>
</dbReference>
<dbReference type="GO" id="GO:0005524">
    <property type="term" value="F:ATP binding"/>
    <property type="evidence" value="ECO:0007669"/>
    <property type="project" value="UniProtKB-UniRule"/>
</dbReference>
<keyword evidence="5 10" id="KW-0547">Nucleotide-binding</keyword>
<dbReference type="SUPFAM" id="SSF56112">
    <property type="entry name" value="Protein kinase-like (PK-like)"/>
    <property type="match status" value="2"/>
</dbReference>
<dbReference type="PANTHER" id="PTHR22984">
    <property type="entry name" value="SERINE/THREONINE-PROTEIN KINASE PIM"/>
    <property type="match status" value="1"/>
</dbReference>
<keyword evidence="6" id="KW-0418">Kinase</keyword>
<feature type="compositionally biased region" description="Low complexity" evidence="11">
    <location>
        <begin position="57"/>
        <end position="67"/>
    </location>
</feature>
<keyword evidence="4" id="KW-0808">Transferase</keyword>
<dbReference type="InterPro" id="IPR017441">
    <property type="entry name" value="Protein_kinase_ATP_BS"/>
</dbReference>
<evidence type="ECO:0000256" key="3">
    <source>
        <dbReference type="ARBA" id="ARBA00022527"/>
    </source>
</evidence>
<evidence type="ECO:0000256" key="11">
    <source>
        <dbReference type="SAM" id="MobiDB-lite"/>
    </source>
</evidence>
<evidence type="ECO:0000256" key="2">
    <source>
        <dbReference type="ARBA" id="ARBA00012513"/>
    </source>
</evidence>
<evidence type="ECO:0000259" key="12">
    <source>
        <dbReference type="PROSITE" id="PS50011"/>
    </source>
</evidence>
<keyword evidence="14" id="KW-1185">Reference proteome</keyword>
<dbReference type="GO" id="GO:0007346">
    <property type="term" value="P:regulation of mitotic cell cycle"/>
    <property type="evidence" value="ECO:0007669"/>
    <property type="project" value="TreeGrafter"/>
</dbReference>
<dbReference type="InterPro" id="IPR000719">
    <property type="entry name" value="Prot_kinase_dom"/>
</dbReference>
<dbReference type="GO" id="GO:0043066">
    <property type="term" value="P:negative regulation of apoptotic process"/>
    <property type="evidence" value="ECO:0007669"/>
    <property type="project" value="TreeGrafter"/>
</dbReference>
<dbReference type="PANTHER" id="PTHR22984:SF11">
    <property type="entry name" value="AURORA KINASE-RELATED"/>
    <property type="match status" value="1"/>
</dbReference>
<evidence type="ECO:0000256" key="7">
    <source>
        <dbReference type="ARBA" id="ARBA00022840"/>
    </source>
</evidence>
<evidence type="ECO:0000256" key="4">
    <source>
        <dbReference type="ARBA" id="ARBA00022679"/>
    </source>
</evidence>
<dbReference type="EC" id="2.7.11.1" evidence="2"/>
<dbReference type="GO" id="GO:0004674">
    <property type="term" value="F:protein serine/threonine kinase activity"/>
    <property type="evidence" value="ECO:0007669"/>
    <property type="project" value="UniProtKB-KW"/>
</dbReference>
<organism evidence="13 14">
    <name type="scientific">Onychostoma macrolepis</name>
    <dbReference type="NCBI Taxonomy" id="369639"/>
    <lineage>
        <taxon>Eukaryota</taxon>
        <taxon>Metazoa</taxon>
        <taxon>Chordata</taxon>
        <taxon>Craniata</taxon>
        <taxon>Vertebrata</taxon>
        <taxon>Euteleostomi</taxon>
        <taxon>Actinopterygii</taxon>
        <taxon>Neopterygii</taxon>
        <taxon>Teleostei</taxon>
        <taxon>Ostariophysi</taxon>
        <taxon>Cypriniformes</taxon>
        <taxon>Cyprinidae</taxon>
        <taxon>Acrossocheilinae</taxon>
        <taxon>Onychostoma</taxon>
    </lineage>
</organism>
<comment type="caution">
    <text evidence="13">The sequence shown here is derived from an EMBL/GenBank/DDBJ whole genome shotgun (WGS) entry which is preliminary data.</text>
</comment>